<dbReference type="GO" id="GO:0005524">
    <property type="term" value="F:ATP binding"/>
    <property type="evidence" value="ECO:0007669"/>
    <property type="project" value="UniProtKB-KW"/>
</dbReference>
<reference evidence="6" key="1">
    <citation type="journal article" date="2022" name="Front. Genet.">
        <title>Chromosome-Scale Assembly of the Dendrobium nobile Genome Provides Insights Into the Molecular Mechanism of the Biosynthesis of the Medicinal Active Ingredient of Dendrobium.</title>
        <authorList>
            <person name="Xu Q."/>
            <person name="Niu S.-C."/>
            <person name="Li K.-L."/>
            <person name="Zheng P.-J."/>
            <person name="Zhang X.-J."/>
            <person name="Jia Y."/>
            <person name="Liu Y."/>
            <person name="Niu Y.-X."/>
            <person name="Yu L.-H."/>
            <person name="Chen D.-F."/>
            <person name="Zhang G.-Q."/>
        </authorList>
    </citation>
    <scope>NUCLEOTIDE SEQUENCE</scope>
    <source>
        <tissue evidence="6">Leaf</tissue>
    </source>
</reference>
<dbReference type="PANTHER" id="PTHR47973">
    <property type="entry name" value="CYSTEINE-RICH RECEPTOR-LIKE PROTEIN KINASE 3"/>
    <property type="match status" value="1"/>
</dbReference>
<name>A0A8T3ASC1_DENNO</name>
<evidence type="ECO:0000313" key="6">
    <source>
        <dbReference type="EMBL" id="KAI0499353.1"/>
    </source>
</evidence>
<dbReference type="Proteomes" id="UP000829196">
    <property type="component" value="Unassembled WGS sequence"/>
</dbReference>
<keyword evidence="7" id="KW-1185">Reference proteome</keyword>
<evidence type="ECO:0000256" key="5">
    <source>
        <dbReference type="SAM" id="MobiDB-lite"/>
    </source>
</evidence>
<accession>A0A8T3ASC1</accession>
<sequence length="160" mass="17592">MPEELILVDWVWELWEQGRWMEIVDPRLIHGGYEVEEAELAVKIGLLCSQLVAAMRPTMREVARYLDICNVAEVPDFPPLPPLFSSPYAAAVAAAAASEKARGKTEEDFVHSYPSSCSDKMSVASMVDGWGDGRRSGTRGLLPGSMPSTDSAEIYELNDS</sequence>
<dbReference type="SUPFAM" id="SSF56112">
    <property type="entry name" value="Protein kinase-like (PK-like)"/>
    <property type="match status" value="1"/>
</dbReference>
<evidence type="ECO:0000256" key="2">
    <source>
        <dbReference type="ARBA" id="ARBA00022741"/>
    </source>
</evidence>
<evidence type="ECO:0000313" key="7">
    <source>
        <dbReference type="Proteomes" id="UP000829196"/>
    </source>
</evidence>
<evidence type="ECO:0000256" key="3">
    <source>
        <dbReference type="ARBA" id="ARBA00022777"/>
    </source>
</evidence>
<keyword evidence="4" id="KW-0067">ATP-binding</keyword>
<dbReference type="GO" id="GO:0016301">
    <property type="term" value="F:kinase activity"/>
    <property type="evidence" value="ECO:0007669"/>
    <property type="project" value="UniProtKB-KW"/>
</dbReference>
<keyword evidence="2" id="KW-0547">Nucleotide-binding</keyword>
<dbReference type="InterPro" id="IPR052059">
    <property type="entry name" value="CR_Ser/Thr_kinase"/>
</dbReference>
<protein>
    <submittedName>
        <fullName evidence="6">Uncharacterized protein</fullName>
    </submittedName>
</protein>
<dbReference type="AlphaFoldDB" id="A0A8T3ASC1"/>
<comment type="caution">
    <text evidence="6">The sequence shown here is derived from an EMBL/GenBank/DDBJ whole genome shotgun (WGS) entry which is preliminary data.</text>
</comment>
<keyword evidence="3" id="KW-0418">Kinase</keyword>
<dbReference type="InterPro" id="IPR011009">
    <property type="entry name" value="Kinase-like_dom_sf"/>
</dbReference>
<dbReference type="EMBL" id="JAGYWB010000014">
    <property type="protein sequence ID" value="KAI0499353.1"/>
    <property type="molecule type" value="Genomic_DNA"/>
</dbReference>
<dbReference type="OrthoDB" id="690610at2759"/>
<organism evidence="6 7">
    <name type="scientific">Dendrobium nobile</name>
    <name type="common">Orchid</name>
    <dbReference type="NCBI Taxonomy" id="94219"/>
    <lineage>
        <taxon>Eukaryota</taxon>
        <taxon>Viridiplantae</taxon>
        <taxon>Streptophyta</taxon>
        <taxon>Embryophyta</taxon>
        <taxon>Tracheophyta</taxon>
        <taxon>Spermatophyta</taxon>
        <taxon>Magnoliopsida</taxon>
        <taxon>Liliopsida</taxon>
        <taxon>Asparagales</taxon>
        <taxon>Orchidaceae</taxon>
        <taxon>Epidendroideae</taxon>
        <taxon>Malaxideae</taxon>
        <taxon>Dendrobiinae</taxon>
        <taxon>Dendrobium</taxon>
    </lineage>
</organism>
<keyword evidence="1" id="KW-0808">Transferase</keyword>
<dbReference type="Gene3D" id="1.10.510.10">
    <property type="entry name" value="Transferase(Phosphotransferase) domain 1"/>
    <property type="match status" value="1"/>
</dbReference>
<evidence type="ECO:0000256" key="4">
    <source>
        <dbReference type="ARBA" id="ARBA00022840"/>
    </source>
</evidence>
<evidence type="ECO:0000256" key="1">
    <source>
        <dbReference type="ARBA" id="ARBA00022679"/>
    </source>
</evidence>
<proteinExistence type="predicted"/>
<dbReference type="SMR" id="A0A8T3ASC1"/>
<gene>
    <name evidence="6" type="ORF">KFK09_020256</name>
</gene>
<feature type="region of interest" description="Disordered" evidence="5">
    <location>
        <begin position="128"/>
        <end position="160"/>
    </location>
</feature>